<dbReference type="InterPro" id="IPR001328">
    <property type="entry name" value="Pept_tRNA_hydro"/>
</dbReference>
<dbReference type="EMBL" id="JAAMPC010000012">
    <property type="protein sequence ID" value="KAG2279141.1"/>
    <property type="molecule type" value="Genomic_DNA"/>
</dbReference>
<dbReference type="GO" id="GO:0004045">
    <property type="term" value="F:peptidyl-tRNA hydrolase activity"/>
    <property type="evidence" value="ECO:0007669"/>
    <property type="project" value="InterPro"/>
</dbReference>
<dbReference type="OrthoDB" id="1711136at2759"/>
<dbReference type="Pfam" id="PF01195">
    <property type="entry name" value="Pept_tRNA_hydro"/>
    <property type="match status" value="1"/>
</dbReference>
<protein>
    <submittedName>
        <fullName evidence="2">Uncharacterized protein</fullName>
    </submittedName>
</protein>
<sequence length="229" mass="25053">MIFLSWHGSGQRDGSSVQRDDEEDDVAAPVQGDLGHLVLDIEEDDVTAPVQGDLGHLVIEIEEVEEDDMEAGALGAGSAQIDSISFNSIIAFDALLSVYTKLHLPFSKIYDEMALPNGVLRLQPKGGQGYQTGIKECNGNLDGCRNFPRLSIGALSGLLILVRHWSSTRKHGFPSQKFSTSDGNKLMKHSSKGVKTLVLSEGISRFNLSGFSEGISRFNLVQKYKFHKF</sequence>
<gene>
    <name evidence="2" type="ORF">Bca52824_061696</name>
</gene>
<proteinExistence type="predicted"/>
<reference evidence="2 3" key="1">
    <citation type="submission" date="2020-02" db="EMBL/GenBank/DDBJ databases">
        <authorList>
            <person name="Ma Q."/>
            <person name="Huang Y."/>
            <person name="Song X."/>
            <person name="Pei D."/>
        </authorList>
    </citation>
    <scope>NUCLEOTIDE SEQUENCE [LARGE SCALE GENOMIC DNA]</scope>
    <source>
        <strain evidence="2">Sxm20200214</strain>
        <tissue evidence="2">Leaf</tissue>
    </source>
</reference>
<keyword evidence="3" id="KW-1185">Reference proteome</keyword>
<evidence type="ECO:0000313" key="2">
    <source>
        <dbReference type="EMBL" id="KAG2279141.1"/>
    </source>
</evidence>
<dbReference type="Gene3D" id="3.40.50.1470">
    <property type="entry name" value="Peptidyl-tRNA hydrolase"/>
    <property type="match status" value="1"/>
</dbReference>
<dbReference type="InterPro" id="IPR036416">
    <property type="entry name" value="Pept_tRNA_hydro_sf"/>
</dbReference>
<dbReference type="SUPFAM" id="SSF53178">
    <property type="entry name" value="Peptidyl-tRNA hydrolase-like"/>
    <property type="match status" value="1"/>
</dbReference>
<comment type="caution">
    <text evidence="2">The sequence shown here is derived from an EMBL/GenBank/DDBJ whole genome shotgun (WGS) entry which is preliminary data.</text>
</comment>
<feature type="region of interest" description="Disordered" evidence="1">
    <location>
        <begin position="1"/>
        <end position="25"/>
    </location>
</feature>
<name>A0A8X7UKD5_BRACI</name>
<evidence type="ECO:0000313" key="3">
    <source>
        <dbReference type="Proteomes" id="UP000886595"/>
    </source>
</evidence>
<organism evidence="2 3">
    <name type="scientific">Brassica carinata</name>
    <name type="common">Ethiopian mustard</name>
    <name type="synonym">Abyssinian cabbage</name>
    <dbReference type="NCBI Taxonomy" id="52824"/>
    <lineage>
        <taxon>Eukaryota</taxon>
        <taxon>Viridiplantae</taxon>
        <taxon>Streptophyta</taxon>
        <taxon>Embryophyta</taxon>
        <taxon>Tracheophyta</taxon>
        <taxon>Spermatophyta</taxon>
        <taxon>Magnoliopsida</taxon>
        <taxon>eudicotyledons</taxon>
        <taxon>Gunneridae</taxon>
        <taxon>Pentapetalae</taxon>
        <taxon>rosids</taxon>
        <taxon>malvids</taxon>
        <taxon>Brassicales</taxon>
        <taxon>Brassicaceae</taxon>
        <taxon>Brassiceae</taxon>
        <taxon>Brassica</taxon>
    </lineage>
</organism>
<dbReference type="Proteomes" id="UP000886595">
    <property type="component" value="Unassembled WGS sequence"/>
</dbReference>
<evidence type="ECO:0000256" key="1">
    <source>
        <dbReference type="SAM" id="MobiDB-lite"/>
    </source>
</evidence>
<accession>A0A8X7UKD5</accession>
<dbReference type="AlphaFoldDB" id="A0A8X7UKD5"/>